<dbReference type="KEGG" id="bbig:BBBOND_0205780"/>
<feature type="transmembrane region" description="Helical" evidence="5">
    <location>
        <begin position="189"/>
        <end position="211"/>
    </location>
</feature>
<protein>
    <submittedName>
        <fullName evidence="6">Uncharacterized protein</fullName>
    </submittedName>
</protein>
<dbReference type="EMBL" id="LK391708">
    <property type="protein sequence ID" value="CDR95420.1"/>
    <property type="molecule type" value="Genomic_DNA"/>
</dbReference>
<comment type="subcellular location">
    <subcellularLocation>
        <location evidence="1">Membrane</location>
        <topology evidence="1">Multi-pass membrane protein</topology>
    </subcellularLocation>
</comment>
<feature type="transmembrane region" description="Helical" evidence="5">
    <location>
        <begin position="44"/>
        <end position="64"/>
    </location>
</feature>
<dbReference type="PANTHER" id="PTHR23291:SF127">
    <property type="entry name" value="PROTEIN LIFEGUARD 1-LIKE"/>
    <property type="match status" value="1"/>
</dbReference>
<reference evidence="7" key="1">
    <citation type="submission" date="2014-06" db="EMBL/GenBank/DDBJ databases">
        <authorList>
            <person name="Aslett M."/>
            <person name="De Silva N."/>
        </authorList>
    </citation>
    <scope>NUCLEOTIDE SEQUENCE [LARGE SCALE GENOMIC DNA]</scope>
    <source>
        <strain evidence="7">Bond</strain>
    </source>
</reference>
<feature type="transmembrane region" description="Helical" evidence="5">
    <location>
        <begin position="163"/>
        <end position="183"/>
    </location>
</feature>
<dbReference type="RefSeq" id="XP_012767606.1">
    <property type="nucleotide sequence ID" value="XM_012912152.1"/>
</dbReference>
<keyword evidence="7" id="KW-1185">Reference proteome</keyword>
<dbReference type="OrthoDB" id="7933078at2759"/>
<dbReference type="InterPro" id="IPR006214">
    <property type="entry name" value="Bax_inhibitor_1-related"/>
</dbReference>
<comment type="similarity">
    <text evidence="5">Belongs to the BI1 family.</text>
</comment>
<dbReference type="VEuPathDB" id="PiroplasmaDB:BBBOND_0205780"/>
<evidence type="ECO:0000313" key="6">
    <source>
        <dbReference type="EMBL" id="CDR95420.1"/>
    </source>
</evidence>
<evidence type="ECO:0000256" key="2">
    <source>
        <dbReference type="ARBA" id="ARBA00022692"/>
    </source>
</evidence>
<keyword evidence="4 5" id="KW-0472">Membrane</keyword>
<evidence type="ECO:0000256" key="1">
    <source>
        <dbReference type="ARBA" id="ARBA00004141"/>
    </source>
</evidence>
<organism evidence="6 7">
    <name type="scientific">Babesia bigemina</name>
    <dbReference type="NCBI Taxonomy" id="5866"/>
    <lineage>
        <taxon>Eukaryota</taxon>
        <taxon>Sar</taxon>
        <taxon>Alveolata</taxon>
        <taxon>Apicomplexa</taxon>
        <taxon>Aconoidasida</taxon>
        <taxon>Piroplasmida</taxon>
        <taxon>Babesiidae</taxon>
        <taxon>Babesia</taxon>
    </lineage>
</organism>
<evidence type="ECO:0000256" key="4">
    <source>
        <dbReference type="ARBA" id="ARBA00023136"/>
    </source>
</evidence>
<proteinExistence type="inferred from homology"/>
<sequence>MARNVESAVEAASHYDPEKNAECDDYCFSETTPTYIRHEFVRKVFGIVTIQLAATFGFLLTALFVERMNDFFKERYYIGIVAIVVFIFASLVISCKRSLARNKTVGIGVLFMMTGCMMLYVTCFAVHYAIFQVTVAAGLTAGLTLVVTIFAMQTKYDFTGYMLHIFCFAIVLFATGILIAFFPNRILHLIYSAIGATLVCVYLVVDIQLAVGGKKYEWTIDDYVIAAISIYVDVVSLFIHLLGIVASSTN</sequence>
<keyword evidence="2 5" id="KW-0812">Transmembrane</keyword>
<feature type="transmembrane region" description="Helical" evidence="5">
    <location>
        <begin position="128"/>
        <end position="151"/>
    </location>
</feature>
<dbReference type="Proteomes" id="UP000033188">
    <property type="component" value="Chromosome 2"/>
</dbReference>
<evidence type="ECO:0000313" key="7">
    <source>
        <dbReference type="Proteomes" id="UP000033188"/>
    </source>
</evidence>
<dbReference type="AlphaFoldDB" id="A0A061DC98"/>
<dbReference type="OMA" id="FTGWYVY"/>
<dbReference type="GeneID" id="24563961"/>
<dbReference type="GO" id="GO:0005794">
    <property type="term" value="C:Golgi apparatus"/>
    <property type="evidence" value="ECO:0007669"/>
    <property type="project" value="TreeGrafter"/>
</dbReference>
<keyword evidence="3 5" id="KW-1133">Transmembrane helix</keyword>
<evidence type="ECO:0000256" key="5">
    <source>
        <dbReference type="RuleBase" id="RU004379"/>
    </source>
</evidence>
<name>A0A061DC98_BABBI</name>
<feature type="transmembrane region" description="Helical" evidence="5">
    <location>
        <begin position="105"/>
        <end position="122"/>
    </location>
</feature>
<accession>A0A061DC98</accession>
<feature type="transmembrane region" description="Helical" evidence="5">
    <location>
        <begin position="76"/>
        <end position="93"/>
    </location>
</feature>
<dbReference type="GO" id="GO:0016020">
    <property type="term" value="C:membrane"/>
    <property type="evidence" value="ECO:0007669"/>
    <property type="project" value="UniProtKB-SubCell"/>
</dbReference>
<dbReference type="STRING" id="5866.A0A061DC98"/>
<evidence type="ECO:0000256" key="3">
    <source>
        <dbReference type="ARBA" id="ARBA00022989"/>
    </source>
</evidence>
<dbReference type="Pfam" id="PF01027">
    <property type="entry name" value="Bax1-I"/>
    <property type="match status" value="1"/>
</dbReference>
<dbReference type="GO" id="GO:0005783">
    <property type="term" value="C:endoplasmic reticulum"/>
    <property type="evidence" value="ECO:0007669"/>
    <property type="project" value="TreeGrafter"/>
</dbReference>
<feature type="transmembrane region" description="Helical" evidence="5">
    <location>
        <begin position="223"/>
        <end position="246"/>
    </location>
</feature>
<gene>
    <name evidence="6" type="ORF">BBBOND_0205780</name>
</gene>
<dbReference type="PANTHER" id="PTHR23291">
    <property type="entry name" value="BAX INHIBITOR-RELATED"/>
    <property type="match status" value="1"/>
</dbReference>